<dbReference type="PANTHER" id="PTHR47976">
    <property type="entry name" value="G-TYPE LECTIN S-RECEPTOR-LIKE SERINE/THREONINE-PROTEIN KINASE SD2-5"/>
    <property type="match status" value="1"/>
</dbReference>
<dbReference type="Proteomes" id="UP000824120">
    <property type="component" value="Chromosome 11"/>
</dbReference>
<dbReference type="OrthoDB" id="1733367at2759"/>
<dbReference type="EMBL" id="JACXVP010000011">
    <property type="protein sequence ID" value="KAG5575173.1"/>
    <property type="molecule type" value="Genomic_DNA"/>
</dbReference>
<evidence type="ECO:0000256" key="2">
    <source>
        <dbReference type="ARBA" id="ARBA00023180"/>
    </source>
</evidence>
<organism evidence="4 5">
    <name type="scientific">Solanum commersonii</name>
    <name type="common">Commerson's wild potato</name>
    <name type="synonym">Commerson's nightshade</name>
    <dbReference type="NCBI Taxonomy" id="4109"/>
    <lineage>
        <taxon>Eukaryota</taxon>
        <taxon>Viridiplantae</taxon>
        <taxon>Streptophyta</taxon>
        <taxon>Embryophyta</taxon>
        <taxon>Tracheophyta</taxon>
        <taxon>Spermatophyta</taxon>
        <taxon>Magnoliopsida</taxon>
        <taxon>eudicotyledons</taxon>
        <taxon>Gunneridae</taxon>
        <taxon>Pentapetalae</taxon>
        <taxon>asterids</taxon>
        <taxon>lamiids</taxon>
        <taxon>Solanales</taxon>
        <taxon>Solanaceae</taxon>
        <taxon>Solanoideae</taxon>
        <taxon>Solaneae</taxon>
        <taxon>Solanum</taxon>
    </lineage>
</organism>
<dbReference type="Pfam" id="PF01453">
    <property type="entry name" value="B_lectin"/>
    <property type="match status" value="1"/>
</dbReference>
<reference evidence="4 5" key="1">
    <citation type="submission" date="2020-09" db="EMBL/GenBank/DDBJ databases">
        <title>De no assembly of potato wild relative species, Solanum commersonii.</title>
        <authorList>
            <person name="Cho K."/>
        </authorList>
    </citation>
    <scope>NUCLEOTIDE SEQUENCE [LARGE SCALE GENOMIC DNA]</scope>
    <source>
        <strain evidence="4">LZ3.2</strain>
        <tissue evidence="4">Leaf</tissue>
    </source>
</reference>
<keyword evidence="2" id="KW-0325">Glycoprotein</keyword>
<dbReference type="SUPFAM" id="SSF51110">
    <property type="entry name" value="alpha-D-mannose-specific plant lectins"/>
    <property type="match status" value="1"/>
</dbReference>
<name>A0A9J5WIB4_SOLCO</name>
<evidence type="ECO:0000313" key="5">
    <source>
        <dbReference type="Proteomes" id="UP000824120"/>
    </source>
</evidence>
<dbReference type="PANTHER" id="PTHR47976:SF7">
    <property type="entry name" value="RECEPTOR-LIKE SERINE_THREONINE-PROTEIN KINASE"/>
    <property type="match status" value="1"/>
</dbReference>
<dbReference type="AlphaFoldDB" id="A0A9J5WIB4"/>
<dbReference type="PROSITE" id="PS50927">
    <property type="entry name" value="BULB_LECTIN"/>
    <property type="match status" value="1"/>
</dbReference>
<accession>A0A9J5WIB4</accession>
<dbReference type="InterPro" id="IPR036426">
    <property type="entry name" value="Bulb-type_lectin_dom_sf"/>
</dbReference>
<evidence type="ECO:0000259" key="3">
    <source>
        <dbReference type="PROSITE" id="PS50927"/>
    </source>
</evidence>
<dbReference type="InterPro" id="IPR001480">
    <property type="entry name" value="Bulb-type_lectin_dom"/>
</dbReference>
<gene>
    <name evidence="4" type="ORF">H5410_055307</name>
</gene>
<keyword evidence="1" id="KW-0732">Signal</keyword>
<sequence length="94" mass="10272">MPNKTSVWTANRNSSVVPSNTVLLLTNDGRLIVQVGGQEITFVNLSGQVIASASMMDTGNFVLYDSDRNVIWQSFDNPTNTLLPGQGKYLIPQN</sequence>
<comment type="caution">
    <text evidence="4">The sequence shown here is derived from an EMBL/GenBank/DDBJ whole genome shotgun (WGS) entry which is preliminary data.</text>
</comment>
<evidence type="ECO:0000313" key="4">
    <source>
        <dbReference type="EMBL" id="KAG5575173.1"/>
    </source>
</evidence>
<evidence type="ECO:0000256" key="1">
    <source>
        <dbReference type="ARBA" id="ARBA00022729"/>
    </source>
</evidence>
<feature type="domain" description="Bulb-type lectin" evidence="3">
    <location>
        <begin position="1"/>
        <end position="76"/>
    </location>
</feature>
<dbReference type="InterPro" id="IPR051343">
    <property type="entry name" value="G-type_lectin_kinases/EP1-like"/>
</dbReference>
<dbReference type="Gene3D" id="2.90.10.10">
    <property type="entry name" value="Bulb-type lectin domain"/>
    <property type="match status" value="1"/>
</dbReference>
<proteinExistence type="predicted"/>
<keyword evidence="5" id="KW-1185">Reference proteome</keyword>
<protein>
    <recommendedName>
        <fullName evidence="3">Bulb-type lectin domain-containing protein</fullName>
    </recommendedName>
</protein>